<proteinExistence type="inferred from homology"/>
<dbReference type="Proteomes" id="UP001054889">
    <property type="component" value="Unassembled WGS sequence"/>
</dbReference>
<comment type="caution">
    <text evidence="15">The sequence shown here is derived from an EMBL/GenBank/DDBJ whole genome shotgun (WGS) entry which is preliminary data.</text>
</comment>
<protein>
    <recommendedName>
        <fullName evidence="1">non-specific serine/threonine protein kinase</fullName>
        <ecNumber evidence="1">2.7.11.1</ecNumber>
    </recommendedName>
</protein>
<dbReference type="CDD" id="cd14066">
    <property type="entry name" value="STKc_IRAK"/>
    <property type="match status" value="1"/>
</dbReference>
<keyword evidence="4" id="KW-0732">Signal</keyword>
<dbReference type="Gene3D" id="1.10.510.10">
    <property type="entry name" value="Transferase(Phosphotransferase) domain 1"/>
    <property type="match status" value="1"/>
</dbReference>
<evidence type="ECO:0000256" key="2">
    <source>
        <dbReference type="ARBA" id="ARBA00022527"/>
    </source>
</evidence>
<dbReference type="Gene3D" id="3.30.200.20">
    <property type="entry name" value="Phosphorylase Kinase, domain 1"/>
    <property type="match status" value="1"/>
</dbReference>
<comment type="catalytic activity">
    <reaction evidence="10">
        <text>L-threonyl-[protein] + ATP = O-phospho-L-threonyl-[protein] + ADP + H(+)</text>
        <dbReference type="Rhea" id="RHEA:46608"/>
        <dbReference type="Rhea" id="RHEA-COMP:11060"/>
        <dbReference type="Rhea" id="RHEA-COMP:11605"/>
        <dbReference type="ChEBI" id="CHEBI:15378"/>
        <dbReference type="ChEBI" id="CHEBI:30013"/>
        <dbReference type="ChEBI" id="CHEBI:30616"/>
        <dbReference type="ChEBI" id="CHEBI:61977"/>
        <dbReference type="ChEBI" id="CHEBI:456216"/>
        <dbReference type="EC" id="2.7.11.1"/>
    </reaction>
</comment>
<keyword evidence="9" id="KW-0325">Glycoprotein</keyword>
<dbReference type="EC" id="2.7.11.1" evidence="1"/>
<dbReference type="PANTHER" id="PTHR27002:SF1095">
    <property type="entry name" value="G-TYPE LECTIN S-RECEPTOR-LIKE SERINE_THREONINE-PROTEIN KINASE RKS1"/>
    <property type="match status" value="1"/>
</dbReference>
<evidence type="ECO:0000256" key="11">
    <source>
        <dbReference type="ARBA" id="ARBA00048679"/>
    </source>
</evidence>
<evidence type="ECO:0000256" key="8">
    <source>
        <dbReference type="ARBA" id="ARBA00023157"/>
    </source>
</evidence>
<evidence type="ECO:0000256" key="6">
    <source>
        <dbReference type="ARBA" id="ARBA00022777"/>
    </source>
</evidence>
<evidence type="ECO:0000256" key="3">
    <source>
        <dbReference type="ARBA" id="ARBA00022679"/>
    </source>
</evidence>
<evidence type="ECO:0000256" key="9">
    <source>
        <dbReference type="ARBA" id="ARBA00023180"/>
    </source>
</evidence>
<evidence type="ECO:0000256" key="12">
    <source>
        <dbReference type="PROSITE-ProRule" id="PRU10141"/>
    </source>
</evidence>
<accession>A0AAV5FI26</accession>
<name>A0AAV5FI26_ELECO</name>
<dbReference type="GO" id="GO:0005886">
    <property type="term" value="C:plasma membrane"/>
    <property type="evidence" value="ECO:0007669"/>
    <property type="project" value="TreeGrafter"/>
</dbReference>
<organism evidence="15 16">
    <name type="scientific">Eleusine coracana subsp. coracana</name>
    <dbReference type="NCBI Taxonomy" id="191504"/>
    <lineage>
        <taxon>Eukaryota</taxon>
        <taxon>Viridiplantae</taxon>
        <taxon>Streptophyta</taxon>
        <taxon>Embryophyta</taxon>
        <taxon>Tracheophyta</taxon>
        <taxon>Spermatophyta</taxon>
        <taxon>Magnoliopsida</taxon>
        <taxon>Liliopsida</taxon>
        <taxon>Poales</taxon>
        <taxon>Poaceae</taxon>
        <taxon>PACMAD clade</taxon>
        <taxon>Chloridoideae</taxon>
        <taxon>Cynodonteae</taxon>
        <taxon>Eleusininae</taxon>
        <taxon>Eleusine</taxon>
    </lineage>
</organism>
<evidence type="ECO:0000313" key="16">
    <source>
        <dbReference type="Proteomes" id="UP001054889"/>
    </source>
</evidence>
<dbReference type="GO" id="GO:0004674">
    <property type="term" value="F:protein serine/threonine kinase activity"/>
    <property type="evidence" value="ECO:0007669"/>
    <property type="project" value="UniProtKB-KW"/>
</dbReference>
<evidence type="ECO:0000256" key="5">
    <source>
        <dbReference type="ARBA" id="ARBA00022741"/>
    </source>
</evidence>
<reference evidence="15" key="1">
    <citation type="journal article" date="2018" name="DNA Res.">
        <title>Multiple hybrid de novo genome assembly of finger millet, an orphan allotetraploid crop.</title>
        <authorList>
            <person name="Hatakeyama M."/>
            <person name="Aluri S."/>
            <person name="Balachadran M.T."/>
            <person name="Sivarajan S.R."/>
            <person name="Patrignani A."/>
            <person name="Gruter S."/>
            <person name="Poveda L."/>
            <person name="Shimizu-Inatsugi R."/>
            <person name="Baeten J."/>
            <person name="Francoijs K.J."/>
            <person name="Nataraja K.N."/>
            <person name="Reddy Y.A.N."/>
            <person name="Phadnis S."/>
            <person name="Ravikumar R.L."/>
            <person name="Schlapbach R."/>
            <person name="Sreeman S.M."/>
            <person name="Shimizu K.K."/>
        </authorList>
    </citation>
    <scope>NUCLEOTIDE SEQUENCE</scope>
</reference>
<reference evidence="15" key="2">
    <citation type="submission" date="2021-12" db="EMBL/GenBank/DDBJ databases">
        <title>Resequencing data analysis of finger millet.</title>
        <authorList>
            <person name="Hatakeyama M."/>
            <person name="Aluri S."/>
            <person name="Balachadran M.T."/>
            <person name="Sivarajan S.R."/>
            <person name="Poveda L."/>
            <person name="Shimizu-Inatsugi R."/>
            <person name="Schlapbach R."/>
            <person name="Sreeman S.M."/>
            <person name="Shimizu K.K."/>
        </authorList>
    </citation>
    <scope>NUCLEOTIDE SEQUENCE</scope>
</reference>
<feature type="binding site" evidence="12">
    <location>
        <position position="60"/>
    </location>
    <ligand>
        <name>ATP</name>
        <dbReference type="ChEBI" id="CHEBI:30616"/>
    </ligand>
</feature>
<dbReference type="InterPro" id="IPR011009">
    <property type="entry name" value="Kinase-like_dom_sf"/>
</dbReference>
<keyword evidence="8" id="KW-1015">Disulfide bond</keyword>
<dbReference type="InterPro" id="IPR008271">
    <property type="entry name" value="Ser/Thr_kinase_AS"/>
</dbReference>
<dbReference type="PROSITE" id="PS00107">
    <property type="entry name" value="PROTEIN_KINASE_ATP"/>
    <property type="match status" value="1"/>
</dbReference>
<evidence type="ECO:0000259" key="14">
    <source>
        <dbReference type="PROSITE" id="PS50011"/>
    </source>
</evidence>
<dbReference type="PROSITE" id="PS50011">
    <property type="entry name" value="PROTEIN_KINASE_DOM"/>
    <property type="match status" value="1"/>
</dbReference>
<dbReference type="InterPro" id="IPR001245">
    <property type="entry name" value="Ser-Thr/Tyr_kinase_cat_dom"/>
</dbReference>
<evidence type="ECO:0000256" key="10">
    <source>
        <dbReference type="ARBA" id="ARBA00047899"/>
    </source>
</evidence>
<keyword evidence="3" id="KW-0808">Transferase</keyword>
<evidence type="ECO:0000256" key="7">
    <source>
        <dbReference type="ARBA" id="ARBA00022840"/>
    </source>
</evidence>
<evidence type="ECO:0000256" key="1">
    <source>
        <dbReference type="ARBA" id="ARBA00012513"/>
    </source>
</evidence>
<dbReference type="SUPFAM" id="SSF56112">
    <property type="entry name" value="Protein kinase-like (PK-like)"/>
    <property type="match status" value="1"/>
</dbReference>
<keyword evidence="7 12" id="KW-0067">ATP-binding</keyword>
<evidence type="ECO:0000256" key="4">
    <source>
        <dbReference type="ARBA" id="ARBA00022729"/>
    </source>
</evidence>
<keyword evidence="5 12" id="KW-0547">Nucleotide-binding</keyword>
<dbReference type="InterPro" id="IPR000719">
    <property type="entry name" value="Prot_kinase_dom"/>
</dbReference>
<dbReference type="InterPro" id="IPR017441">
    <property type="entry name" value="Protein_kinase_ATP_BS"/>
</dbReference>
<comment type="catalytic activity">
    <reaction evidence="11">
        <text>L-seryl-[protein] + ATP = O-phospho-L-seryl-[protein] + ADP + H(+)</text>
        <dbReference type="Rhea" id="RHEA:17989"/>
        <dbReference type="Rhea" id="RHEA-COMP:9863"/>
        <dbReference type="Rhea" id="RHEA-COMP:11604"/>
        <dbReference type="ChEBI" id="CHEBI:15378"/>
        <dbReference type="ChEBI" id="CHEBI:29999"/>
        <dbReference type="ChEBI" id="CHEBI:30616"/>
        <dbReference type="ChEBI" id="CHEBI:83421"/>
        <dbReference type="ChEBI" id="CHEBI:456216"/>
        <dbReference type="EC" id="2.7.11.1"/>
    </reaction>
</comment>
<dbReference type="PANTHER" id="PTHR27002">
    <property type="entry name" value="RECEPTOR-LIKE SERINE/THREONINE-PROTEIN KINASE SD1-8"/>
    <property type="match status" value="1"/>
</dbReference>
<keyword evidence="16" id="KW-1185">Reference proteome</keyword>
<keyword evidence="2 13" id="KW-0723">Serine/threonine-protein kinase</keyword>
<sequence>MVTSAKHGEGNSAQDFEFPFFSFEDIVAATYNFSEACKIGQGGFGNVYKAMIGDQEVAIKRLSKDSRQGIEEFRNEVVLIAKLQHRNLVQLLGCSVEGDEKILIYEYLANGSLDATLFDNSRKMFLDWPTRFHIIKGVARGLLYLHHDSRSTIIHRDLKAANVLLDVEMRPKIADFGMARIFNDCQKKANTHRVMGTYGYMAPEYAMEGTFSIKSDVYSFGILLLEIITNIRRSSINNIMGFPNLIVYVWNMWKEGKTKDLAEPSIADPCLLDEFLLCNHIALLCIQENPDDRPVMLSVVFTLENRSNTLPAPNEPAYFGQRTNEMMHLRVNIENSTNTITTTALEGR</sequence>
<dbReference type="AlphaFoldDB" id="A0AAV5FI26"/>
<gene>
    <name evidence="15" type="primary">gb23237</name>
    <name evidence="15" type="ORF">PR202_gb23237</name>
</gene>
<feature type="domain" description="Protein kinase" evidence="14">
    <location>
        <begin position="33"/>
        <end position="310"/>
    </location>
</feature>
<dbReference type="GO" id="GO:0005524">
    <property type="term" value="F:ATP binding"/>
    <property type="evidence" value="ECO:0007669"/>
    <property type="project" value="UniProtKB-UniRule"/>
</dbReference>
<comment type="similarity">
    <text evidence="13">Belongs to the protein kinase superfamily.</text>
</comment>
<dbReference type="SMART" id="SM00220">
    <property type="entry name" value="S_TKc"/>
    <property type="match status" value="1"/>
</dbReference>
<evidence type="ECO:0000256" key="13">
    <source>
        <dbReference type="RuleBase" id="RU000304"/>
    </source>
</evidence>
<dbReference type="FunFam" id="3.30.200.20:FF:000195">
    <property type="entry name" value="G-type lectin S-receptor-like serine/threonine-protein kinase"/>
    <property type="match status" value="1"/>
</dbReference>
<dbReference type="PROSITE" id="PS00108">
    <property type="entry name" value="PROTEIN_KINASE_ST"/>
    <property type="match status" value="1"/>
</dbReference>
<evidence type="ECO:0000313" key="15">
    <source>
        <dbReference type="EMBL" id="GJN34563.1"/>
    </source>
</evidence>
<dbReference type="EMBL" id="BQKI01000085">
    <property type="protein sequence ID" value="GJN34563.1"/>
    <property type="molecule type" value="Genomic_DNA"/>
</dbReference>
<dbReference type="FunFam" id="1.10.510.10:FF:000060">
    <property type="entry name" value="G-type lectin S-receptor-like serine/threonine-protein kinase"/>
    <property type="match status" value="1"/>
</dbReference>
<dbReference type="Pfam" id="PF07714">
    <property type="entry name" value="PK_Tyr_Ser-Thr"/>
    <property type="match status" value="1"/>
</dbReference>
<keyword evidence="6" id="KW-0418">Kinase</keyword>